<dbReference type="InterPro" id="IPR000682">
    <property type="entry name" value="PCMT"/>
</dbReference>
<reference evidence="5" key="1">
    <citation type="submission" date="2017-12" db="EMBL/GenBank/DDBJ databases">
        <title>Genomic analysis of Paracoccus sp. CBA4604.</title>
        <authorList>
            <person name="Roh S.W."/>
            <person name="Kim J.Y."/>
            <person name="Kim J.S."/>
        </authorList>
    </citation>
    <scope>NUCLEOTIDE SEQUENCE [LARGE SCALE GENOMIC DNA]</scope>
    <source>
        <strain evidence="5">CBA4604</strain>
    </source>
</reference>
<organism evidence="4 5">
    <name type="scientific">Paracoccus jeotgali</name>
    <dbReference type="NCBI Taxonomy" id="2065379"/>
    <lineage>
        <taxon>Bacteria</taxon>
        <taxon>Pseudomonadati</taxon>
        <taxon>Pseudomonadota</taxon>
        <taxon>Alphaproteobacteria</taxon>
        <taxon>Rhodobacterales</taxon>
        <taxon>Paracoccaceae</taxon>
        <taxon>Paracoccus</taxon>
    </lineage>
</organism>
<dbReference type="AlphaFoldDB" id="A0A2K9MIP0"/>
<evidence type="ECO:0000313" key="4">
    <source>
        <dbReference type="EMBL" id="AUM75497.1"/>
    </source>
</evidence>
<dbReference type="EMBL" id="CP025583">
    <property type="protein sequence ID" value="AUM75497.1"/>
    <property type="molecule type" value="Genomic_DNA"/>
</dbReference>
<sequence>MVDFTQARTMMVDTQVRPNDVTKYPVLDAMLAVPREAFVPEGLQAVAYVGENLLLSEDRWLLEPRSFGKMLDVLNIQPDELVLNVGAGLGYDAAVVAQMAQAVVALESYPEMAARAEAALAAQGIDNVAVMTGELAQGCPEQAPFDVILIAGGVQVIPQPLVDQLNEGGRMGAIFMEGGLGIARIGYKIDGRMNWTHAFNAAAPVLAGFEEHVGFVF</sequence>
<dbReference type="Pfam" id="PF01135">
    <property type="entry name" value="PCMT"/>
    <property type="match status" value="1"/>
</dbReference>
<keyword evidence="4" id="KW-0808">Transferase</keyword>
<gene>
    <name evidence="4" type="ORF">CYR75_03210</name>
</gene>
<keyword evidence="4" id="KW-0489">Methyltransferase</keyword>
<dbReference type="GO" id="GO:0004719">
    <property type="term" value="F:protein-L-isoaspartate (D-aspartate) O-methyltransferase activity"/>
    <property type="evidence" value="ECO:0007669"/>
    <property type="project" value="InterPro"/>
</dbReference>
<evidence type="ECO:0000256" key="3">
    <source>
        <dbReference type="ARBA" id="ARBA00030757"/>
    </source>
</evidence>
<name>A0A2K9MIP0_9RHOB</name>
<dbReference type="Proteomes" id="UP000234882">
    <property type="component" value="Chromosome"/>
</dbReference>
<dbReference type="KEGG" id="paru:CYR75_03210"/>
<dbReference type="GO" id="GO:0005737">
    <property type="term" value="C:cytoplasm"/>
    <property type="evidence" value="ECO:0007669"/>
    <property type="project" value="TreeGrafter"/>
</dbReference>
<keyword evidence="5" id="KW-1185">Reference proteome</keyword>
<dbReference type="RefSeq" id="WP_101500839.1">
    <property type="nucleotide sequence ID" value="NZ_CP025583.1"/>
</dbReference>
<evidence type="ECO:0000256" key="1">
    <source>
        <dbReference type="ARBA" id="ARBA00005369"/>
    </source>
</evidence>
<dbReference type="OrthoDB" id="9798496at2"/>
<proteinExistence type="inferred from homology"/>
<dbReference type="Gene3D" id="3.40.50.150">
    <property type="entry name" value="Vaccinia Virus protein VP39"/>
    <property type="match status" value="1"/>
</dbReference>
<dbReference type="InterPro" id="IPR029063">
    <property type="entry name" value="SAM-dependent_MTases_sf"/>
</dbReference>
<dbReference type="SUPFAM" id="SSF53335">
    <property type="entry name" value="S-adenosyl-L-methionine-dependent methyltransferases"/>
    <property type="match status" value="1"/>
</dbReference>
<evidence type="ECO:0000313" key="5">
    <source>
        <dbReference type="Proteomes" id="UP000234882"/>
    </source>
</evidence>
<protein>
    <recommendedName>
        <fullName evidence="2">Protein-L-isoaspartate O-methyltransferase</fullName>
    </recommendedName>
    <alternativeName>
        <fullName evidence="3">Protein L-isoaspartyl methyltransferase</fullName>
    </alternativeName>
</protein>
<dbReference type="PANTHER" id="PTHR11579:SF18">
    <property type="entry name" value="PROTEIN-L-ISOASPARTATE O-METHYLTRANSFERASE"/>
    <property type="match status" value="1"/>
</dbReference>
<evidence type="ECO:0000256" key="2">
    <source>
        <dbReference type="ARBA" id="ARBA00013346"/>
    </source>
</evidence>
<dbReference type="PANTHER" id="PTHR11579">
    <property type="entry name" value="PROTEIN-L-ISOASPARTATE O-METHYLTRANSFERASE"/>
    <property type="match status" value="1"/>
</dbReference>
<comment type="similarity">
    <text evidence="1">Belongs to the methyltransferase superfamily. L-isoaspartyl/D-aspartyl protein methyltransferase family.</text>
</comment>
<dbReference type="GO" id="GO:0032259">
    <property type="term" value="P:methylation"/>
    <property type="evidence" value="ECO:0007669"/>
    <property type="project" value="UniProtKB-KW"/>
</dbReference>
<accession>A0A2K9MIP0</accession>